<dbReference type="PROSITE" id="PS50011">
    <property type="entry name" value="PROTEIN_KINASE_DOM"/>
    <property type="match status" value="1"/>
</dbReference>
<evidence type="ECO:0000256" key="16">
    <source>
        <dbReference type="PROSITE-ProRule" id="PRU10141"/>
    </source>
</evidence>
<feature type="binding site" evidence="16">
    <location>
        <position position="659"/>
    </location>
    <ligand>
        <name>ATP</name>
        <dbReference type="ChEBI" id="CHEBI:30616"/>
    </ligand>
</feature>
<keyword evidence="4" id="KW-0433">Leucine-rich repeat</keyword>
<gene>
    <name evidence="20" type="ORF">QN277_009890</name>
</gene>
<evidence type="ECO:0000256" key="13">
    <source>
        <dbReference type="ARBA" id="ARBA00023136"/>
    </source>
</evidence>
<dbReference type="Gene3D" id="3.80.10.10">
    <property type="entry name" value="Ribonuclease Inhibitor"/>
    <property type="match status" value="3"/>
</dbReference>
<keyword evidence="7 18" id="KW-0732">Signal</keyword>
<dbReference type="PROSITE" id="PS51450">
    <property type="entry name" value="LRR"/>
    <property type="match status" value="1"/>
</dbReference>
<evidence type="ECO:0000256" key="8">
    <source>
        <dbReference type="ARBA" id="ARBA00022737"/>
    </source>
</evidence>
<evidence type="ECO:0000256" key="11">
    <source>
        <dbReference type="ARBA" id="ARBA00022840"/>
    </source>
</evidence>
<dbReference type="FunFam" id="3.30.200.20:FF:000328">
    <property type="entry name" value="Leucine-rich repeat protein kinase family protein"/>
    <property type="match status" value="1"/>
</dbReference>
<keyword evidence="13 17" id="KW-0472">Membrane</keyword>
<keyword evidence="9 16" id="KW-0547">Nucleotide-binding</keyword>
<feature type="chain" id="PRO_5042041272" description="non-specific serine/threonine protein kinase" evidence="18">
    <location>
        <begin position="22"/>
        <end position="951"/>
    </location>
</feature>
<evidence type="ECO:0000256" key="4">
    <source>
        <dbReference type="ARBA" id="ARBA00022614"/>
    </source>
</evidence>
<dbReference type="Gene3D" id="1.10.510.10">
    <property type="entry name" value="Transferase(Phosphotransferase) domain 1"/>
    <property type="match status" value="1"/>
</dbReference>
<dbReference type="SMART" id="SM00365">
    <property type="entry name" value="LRR_SD22"/>
    <property type="match status" value="4"/>
</dbReference>
<evidence type="ECO:0000256" key="18">
    <source>
        <dbReference type="SAM" id="SignalP"/>
    </source>
</evidence>
<keyword evidence="3" id="KW-0723">Serine/threonine-protein kinase</keyword>
<dbReference type="SMART" id="SM00220">
    <property type="entry name" value="S_TKc"/>
    <property type="match status" value="1"/>
</dbReference>
<organism evidence="20 21">
    <name type="scientific">Acacia crassicarpa</name>
    <name type="common">northern wattle</name>
    <dbReference type="NCBI Taxonomy" id="499986"/>
    <lineage>
        <taxon>Eukaryota</taxon>
        <taxon>Viridiplantae</taxon>
        <taxon>Streptophyta</taxon>
        <taxon>Embryophyta</taxon>
        <taxon>Tracheophyta</taxon>
        <taxon>Spermatophyta</taxon>
        <taxon>Magnoliopsida</taxon>
        <taxon>eudicotyledons</taxon>
        <taxon>Gunneridae</taxon>
        <taxon>Pentapetalae</taxon>
        <taxon>rosids</taxon>
        <taxon>fabids</taxon>
        <taxon>Fabales</taxon>
        <taxon>Fabaceae</taxon>
        <taxon>Caesalpinioideae</taxon>
        <taxon>mimosoid clade</taxon>
        <taxon>Acacieae</taxon>
        <taxon>Acacia</taxon>
    </lineage>
</organism>
<dbReference type="PROSITE" id="PS00107">
    <property type="entry name" value="PROTEIN_KINASE_ATP"/>
    <property type="match status" value="1"/>
</dbReference>
<dbReference type="Gene3D" id="3.30.200.20">
    <property type="entry name" value="Phosphorylase Kinase, domain 1"/>
    <property type="match status" value="1"/>
</dbReference>
<evidence type="ECO:0000256" key="12">
    <source>
        <dbReference type="ARBA" id="ARBA00022989"/>
    </source>
</evidence>
<keyword evidence="14" id="KW-0675">Receptor</keyword>
<dbReference type="InterPro" id="IPR008271">
    <property type="entry name" value="Ser/Thr_kinase_AS"/>
</dbReference>
<dbReference type="InterPro" id="IPR032675">
    <property type="entry name" value="LRR_dom_sf"/>
</dbReference>
<evidence type="ECO:0000256" key="7">
    <source>
        <dbReference type="ARBA" id="ARBA00022729"/>
    </source>
</evidence>
<keyword evidence="15" id="KW-0325">Glycoprotein</keyword>
<dbReference type="FunFam" id="3.80.10.10:FF:000542">
    <property type="entry name" value="Leucine-rich repeat protein kinase family protein"/>
    <property type="match status" value="1"/>
</dbReference>
<dbReference type="FunFam" id="3.80.10.10:FF:000363">
    <property type="entry name" value="Leucine-rich repeat family protein"/>
    <property type="match status" value="1"/>
</dbReference>
<name>A0AAE1MCA9_9FABA</name>
<evidence type="ECO:0000313" key="20">
    <source>
        <dbReference type="EMBL" id="KAK4254516.1"/>
    </source>
</evidence>
<dbReference type="GO" id="GO:0004674">
    <property type="term" value="F:protein serine/threonine kinase activity"/>
    <property type="evidence" value="ECO:0007669"/>
    <property type="project" value="UniProtKB-KW"/>
</dbReference>
<accession>A0AAE1MCA9</accession>
<dbReference type="SUPFAM" id="SSF56112">
    <property type="entry name" value="Protein kinase-like (PK-like)"/>
    <property type="match status" value="1"/>
</dbReference>
<feature type="domain" description="Protein kinase" evidence="19">
    <location>
        <begin position="627"/>
        <end position="901"/>
    </location>
</feature>
<dbReference type="InterPro" id="IPR000719">
    <property type="entry name" value="Prot_kinase_dom"/>
</dbReference>
<comment type="caution">
    <text evidence="20">The sequence shown here is derived from an EMBL/GenBank/DDBJ whole genome shotgun (WGS) entry which is preliminary data.</text>
</comment>
<comment type="subcellular location">
    <subcellularLocation>
        <location evidence="1">Membrane</location>
        <topology evidence="1">Single-pass type I membrane protein</topology>
    </subcellularLocation>
</comment>
<dbReference type="InterPro" id="IPR017441">
    <property type="entry name" value="Protein_kinase_ATP_BS"/>
</dbReference>
<keyword evidence="21" id="KW-1185">Reference proteome</keyword>
<dbReference type="InterPro" id="IPR011009">
    <property type="entry name" value="Kinase-like_dom_sf"/>
</dbReference>
<evidence type="ECO:0000256" key="5">
    <source>
        <dbReference type="ARBA" id="ARBA00022679"/>
    </source>
</evidence>
<evidence type="ECO:0000313" key="21">
    <source>
        <dbReference type="Proteomes" id="UP001293593"/>
    </source>
</evidence>
<proteinExistence type="predicted"/>
<evidence type="ECO:0000256" key="14">
    <source>
        <dbReference type="ARBA" id="ARBA00023170"/>
    </source>
</evidence>
<feature type="transmembrane region" description="Helical" evidence="17">
    <location>
        <begin position="546"/>
        <end position="572"/>
    </location>
</feature>
<evidence type="ECO:0000256" key="9">
    <source>
        <dbReference type="ARBA" id="ARBA00022741"/>
    </source>
</evidence>
<keyword evidence="12 17" id="KW-1133">Transmembrane helix</keyword>
<evidence type="ECO:0000256" key="15">
    <source>
        <dbReference type="ARBA" id="ARBA00023180"/>
    </source>
</evidence>
<protein>
    <recommendedName>
        <fullName evidence="2">non-specific serine/threonine protein kinase</fullName>
        <ecNumber evidence="2">2.7.11.1</ecNumber>
    </recommendedName>
</protein>
<evidence type="ECO:0000259" key="19">
    <source>
        <dbReference type="PROSITE" id="PS50011"/>
    </source>
</evidence>
<evidence type="ECO:0000256" key="6">
    <source>
        <dbReference type="ARBA" id="ARBA00022692"/>
    </source>
</evidence>
<dbReference type="AlphaFoldDB" id="A0AAE1MCA9"/>
<dbReference type="InterPro" id="IPR001611">
    <property type="entry name" value="Leu-rich_rpt"/>
</dbReference>
<dbReference type="Pfam" id="PF00560">
    <property type="entry name" value="LRR_1"/>
    <property type="match status" value="3"/>
</dbReference>
<keyword evidence="10" id="KW-0418">Kinase</keyword>
<evidence type="ECO:0000256" key="10">
    <source>
        <dbReference type="ARBA" id="ARBA00022777"/>
    </source>
</evidence>
<dbReference type="EMBL" id="JAWXYG010000014">
    <property type="protein sequence ID" value="KAK4254516.1"/>
    <property type="molecule type" value="Genomic_DNA"/>
</dbReference>
<dbReference type="EC" id="2.7.11.1" evidence="2"/>
<sequence>MGERVLVLLVLVFTFFLVAEAETAHEDFIALWSLMDTLKNTPASWSGSDPCGDSWGGIKCTDSRVTSIKLSSTSLTGELSGDIGSFSELETLDLSYNKALTGSLPPEIGNLQKLSSLFLVDCGFTGPIPDHIGSLEQLVFLSLNKNSFSGTIPPSVGNLSKLTWLDLTENDLEGAIPVSSGSMPGLDKLLNAKHFHLGKNKLSGKIPPQLFTSEMTLIHVLLDNNQLTGNIPSTLGLVQSLEVVRFDKNSLNGHVPQNINILKNLQELYLSNNKLSGPLPSLRGMNLLTYVDMSNNSFDPSDFPPWLPMLWNLTTLKMENIQLTGEIPATFFSLVHLQNVVLNNNNLNGSLNIGTNYGKKLKRIELQDNKIERFEQKDLASNIKIILVNNPICHEEGETQSYCSDAPANVLYTAPTSSCPPVTCRSYQDLSPKCKCAYPLMGILSFRTPSFPDWQNYSHFGEDLMDDFKANYLPVDSVSLKNLTLNQLQDVELSIQVFPSREDHFNRTEISSITSVLSNLTNYPFYFYPYPYEYYEPMESSKKSNVAFVTGAIVGCSVVLVLLLFAGIYAFYQKKRAEKAIAQSNPFSETSFMRGQRVSKDSKIMIPQLKGVRQFSFAEVKKCTRNFSQDNDIGSGGYGKVYKGTLPNGQLVAIKRARKDSNQGGLEFKAEIELLSRVHHNNLVSLIGFCFERGEQILVYEYVPNGTLYDTISGKSGLRLDWPRRLKVILGAAKGLAYLHDHANPCIIHRDIKSSNILLDDHLNAKVADFGLSKTMVDCNKDHITTQVKGTLGYLDPEYYTTQRLTEKSDVYSFGVLMLEMITARKPIERGKYIVKVVRDLIDREKELYGLEEIVDPVIGSESSTLKGLENFVDLSMKCLQETGDDRPSMNDVVKEIESILLMDGLNNTSGSIASISSTFDEITRGTSQNLFSNESFDSGVVPLQPKIEPK</sequence>
<dbReference type="FunFam" id="1.10.510.10:FF:000453">
    <property type="entry name" value="LRR receptor-like serine/threonine-protein kinase HSL2"/>
    <property type="match status" value="1"/>
</dbReference>
<evidence type="ECO:0000256" key="2">
    <source>
        <dbReference type="ARBA" id="ARBA00012513"/>
    </source>
</evidence>
<dbReference type="SUPFAM" id="SSF52058">
    <property type="entry name" value="L domain-like"/>
    <property type="match status" value="1"/>
</dbReference>
<keyword evidence="8" id="KW-0677">Repeat</keyword>
<keyword evidence="5" id="KW-0808">Transferase</keyword>
<evidence type="ECO:0000256" key="3">
    <source>
        <dbReference type="ARBA" id="ARBA00022527"/>
    </source>
</evidence>
<dbReference type="GO" id="GO:0005524">
    <property type="term" value="F:ATP binding"/>
    <property type="evidence" value="ECO:0007669"/>
    <property type="project" value="UniProtKB-UniRule"/>
</dbReference>
<dbReference type="Pfam" id="PF00069">
    <property type="entry name" value="Pkinase"/>
    <property type="match status" value="1"/>
</dbReference>
<keyword evidence="6 17" id="KW-0812">Transmembrane</keyword>
<dbReference type="PANTHER" id="PTHR45974">
    <property type="entry name" value="RECEPTOR-LIKE PROTEIN 55"/>
    <property type="match status" value="1"/>
</dbReference>
<dbReference type="PANTHER" id="PTHR45974:SF266">
    <property type="entry name" value="LEUCINE-RICH REPEAT RECEPTOR PROTEIN KINASE HPCA1"/>
    <property type="match status" value="1"/>
</dbReference>
<evidence type="ECO:0000256" key="1">
    <source>
        <dbReference type="ARBA" id="ARBA00004479"/>
    </source>
</evidence>
<feature type="signal peptide" evidence="18">
    <location>
        <begin position="1"/>
        <end position="21"/>
    </location>
</feature>
<reference evidence="20" key="1">
    <citation type="submission" date="2023-10" db="EMBL/GenBank/DDBJ databases">
        <title>Chromosome-level genome of the transformable northern wattle, Acacia crassicarpa.</title>
        <authorList>
            <person name="Massaro I."/>
            <person name="Sinha N.R."/>
            <person name="Poethig S."/>
            <person name="Leichty A.R."/>
        </authorList>
    </citation>
    <scope>NUCLEOTIDE SEQUENCE</scope>
    <source>
        <strain evidence="20">Acra3RX</strain>
        <tissue evidence="20">Leaf</tissue>
    </source>
</reference>
<dbReference type="PROSITE" id="PS00108">
    <property type="entry name" value="PROTEIN_KINASE_ST"/>
    <property type="match status" value="1"/>
</dbReference>
<dbReference type="GO" id="GO:0016020">
    <property type="term" value="C:membrane"/>
    <property type="evidence" value="ECO:0007669"/>
    <property type="project" value="UniProtKB-SubCell"/>
</dbReference>
<dbReference type="CDD" id="cd14066">
    <property type="entry name" value="STKc_IRAK"/>
    <property type="match status" value="1"/>
</dbReference>
<evidence type="ECO:0000256" key="17">
    <source>
        <dbReference type="SAM" id="Phobius"/>
    </source>
</evidence>
<keyword evidence="11 16" id="KW-0067">ATP-binding</keyword>
<dbReference type="Proteomes" id="UP001293593">
    <property type="component" value="Unassembled WGS sequence"/>
</dbReference>